<dbReference type="SUPFAM" id="SSF51726">
    <property type="entry name" value="UROD/MetE-like"/>
    <property type="match status" value="1"/>
</dbReference>
<accession>A0A0F9T3B8</accession>
<dbReference type="InterPro" id="IPR038071">
    <property type="entry name" value="UROD/MetE-like_sf"/>
</dbReference>
<dbReference type="Gene3D" id="3.20.20.210">
    <property type="match status" value="1"/>
</dbReference>
<dbReference type="EMBL" id="LAZR01000338">
    <property type="protein sequence ID" value="KKN73729.1"/>
    <property type="molecule type" value="Genomic_DNA"/>
</dbReference>
<organism evidence="2">
    <name type="scientific">marine sediment metagenome</name>
    <dbReference type="NCBI Taxonomy" id="412755"/>
    <lineage>
        <taxon>unclassified sequences</taxon>
        <taxon>metagenomes</taxon>
        <taxon>ecological metagenomes</taxon>
    </lineage>
</organism>
<sequence>MTGSFQRVRAVLRGKMPDRAPIFDLLRNDAVIGHFTGQTLTTDNAPDLVHTAFAPAIDATRSVRLPDTEGTVTRDDGRQQRVYRWTTWTDHVRYESSAAYAAAKTKWIDSFDPAWTPADQQTIEDHLSGARDMQAKLGECFWMTGGGSPGFMNIMGEVGLEAFSYYFVDCPDIIVQQMECFTQQTVRWLEHLPDNHGIEAVMMGDDICYNSGPFFSPAWFDEHYMPRLARILDIYHAKGMKVMFHTDGDCMPILPGLVDAGIDGLNPIEVNAGMDVGEIHRRHPHIFMCGGIDVSYLLPFGTPDQVADATKKAIDDAEGRIMIGSSTELNDDVPLENFLAMRQTVLDNPY</sequence>
<dbReference type="AlphaFoldDB" id="A0A0F9T3B8"/>
<reference evidence="2" key="1">
    <citation type="journal article" date="2015" name="Nature">
        <title>Complex archaea that bridge the gap between prokaryotes and eukaryotes.</title>
        <authorList>
            <person name="Spang A."/>
            <person name="Saw J.H."/>
            <person name="Jorgensen S.L."/>
            <person name="Zaremba-Niedzwiedzka K."/>
            <person name="Martijn J."/>
            <person name="Lind A.E."/>
            <person name="van Eijk R."/>
            <person name="Schleper C."/>
            <person name="Guy L."/>
            <person name="Ettema T.J."/>
        </authorList>
    </citation>
    <scope>NUCLEOTIDE SEQUENCE</scope>
</reference>
<dbReference type="PANTHER" id="PTHR47099:SF1">
    <property type="entry name" value="METHYLCOBAMIDE:COM METHYLTRANSFERASE MTBA"/>
    <property type="match status" value="1"/>
</dbReference>
<gene>
    <name evidence="2" type="ORF">LCGC14_0397750</name>
</gene>
<dbReference type="GO" id="GO:0004853">
    <property type="term" value="F:uroporphyrinogen decarboxylase activity"/>
    <property type="evidence" value="ECO:0007669"/>
    <property type="project" value="InterPro"/>
</dbReference>
<dbReference type="Pfam" id="PF01208">
    <property type="entry name" value="URO-D"/>
    <property type="match status" value="1"/>
</dbReference>
<dbReference type="InterPro" id="IPR052024">
    <property type="entry name" value="Methanogen_methyltrans"/>
</dbReference>
<proteinExistence type="predicted"/>
<dbReference type="GO" id="GO:0006779">
    <property type="term" value="P:porphyrin-containing compound biosynthetic process"/>
    <property type="evidence" value="ECO:0007669"/>
    <property type="project" value="InterPro"/>
</dbReference>
<protein>
    <recommendedName>
        <fullName evidence="1">Uroporphyrinogen decarboxylase (URO-D) domain-containing protein</fullName>
    </recommendedName>
</protein>
<evidence type="ECO:0000313" key="2">
    <source>
        <dbReference type="EMBL" id="KKN73729.1"/>
    </source>
</evidence>
<evidence type="ECO:0000259" key="1">
    <source>
        <dbReference type="Pfam" id="PF01208"/>
    </source>
</evidence>
<feature type="domain" description="Uroporphyrinogen decarboxylase (URO-D)" evidence="1">
    <location>
        <begin position="159"/>
        <end position="345"/>
    </location>
</feature>
<dbReference type="InterPro" id="IPR000257">
    <property type="entry name" value="Uroporphyrinogen_deCOase"/>
</dbReference>
<comment type="caution">
    <text evidence="2">The sequence shown here is derived from an EMBL/GenBank/DDBJ whole genome shotgun (WGS) entry which is preliminary data.</text>
</comment>
<name>A0A0F9T3B8_9ZZZZ</name>
<dbReference type="PANTHER" id="PTHR47099">
    <property type="entry name" value="METHYLCOBAMIDE:COM METHYLTRANSFERASE MTBA"/>
    <property type="match status" value="1"/>
</dbReference>